<dbReference type="Proteomes" id="UP000068603">
    <property type="component" value="Unassembled WGS sequence"/>
</dbReference>
<keyword evidence="3" id="KW-0804">Transcription</keyword>
<evidence type="ECO:0000259" key="4">
    <source>
        <dbReference type="PROSITE" id="PS01124"/>
    </source>
</evidence>
<evidence type="ECO:0000256" key="3">
    <source>
        <dbReference type="ARBA" id="ARBA00023163"/>
    </source>
</evidence>
<dbReference type="PANTHER" id="PTHR46796:SF12">
    <property type="entry name" value="HTH-TYPE DNA-BINDING TRANSCRIPTIONAL ACTIVATOR EUTR"/>
    <property type="match status" value="1"/>
</dbReference>
<dbReference type="Proteomes" id="UP000281098">
    <property type="component" value="Unassembled WGS sequence"/>
</dbReference>
<evidence type="ECO:0000313" key="7">
    <source>
        <dbReference type="Proteomes" id="UP000068603"/>
    </source>
</evidence>
<dbReference type="EMBL" id="QTPM01000024">
    <property type="protein sequence ID" value="RQY90011.1"/>
    <property type="molecule type" value="Genomic_DNA"/>
</dbReference>
<evidence type="ECO:0000313" key="8">
    <source>
        <dbReference type="Proteomes" id="UP000281098"/>
    </source>
</evidence>
<proteinExistence type="predicted"/>
<dbReference type="PROSITE" id="PS00041">
    <property type="entry name" value="HTH_ARAC_FAMILY_1"/>
    <property type="match status" value="1"/>
</dbReference>
<dbReference type="GO" id="GO:0043565">
    <property type="term" value="F:sequence-specific DNA binding"/>
    <property type="evidence" value="ECO:0007669"/>
    <property type="project" value="InterPro"/>
</dbReference>
<protein>
    <submittedName>
        <fullName evidence="5">AraC family transcriptional regulator</fullName>
    </submittedName>
    <submittedName>
        <fullName evidence="6">Helix-turn-helix domain-containing protein</fullName>
    </submittedName>
</protein>
<dbReference type="SUPFAM" id="SSF46689">
    <property type="entry name" value="Homeodomain-like"/>
    <property type="match status" value="2"/>
</dbReference>
<reference evidence="6 8" key="2">
    <citation type="submission" date="2018-08" db="EMBL/GenBank/DDBJ databases">
        <title>Comparative analysis of Burkholderia isolates from Puerto Rico.</title>
        <authorList>
            <person name="Hall C."/>
            <person name="Sahl J."/>
            <person name="Wagner D."/>
        </authorList>
    </citation>
    <scope>NUCLEOTIDE SEQUENCE [LARGE SCALE GENOMIC DNA]</scope>
    <source>
        <strain evidence="6 8">Bp8966</strain>
    </source>
</reference>
<dbReference type="InterPro" id="IPR050204">
    <property type="entry name" value="AraC_XylS_family_regulators"/>
</dbReference>
<dbReference type="InterPro" id="IPR009057">
    <property type="entry name" value="Homeodomain-like_sf"/>
</dbReference>
<evidence type="ECO:0000256" key="2">
    <source>
        <dbReference type="ARBA" id="ARBA00023125"/>
    </source>
</evidence>
<evidence type="ECO:0000313" key="5">
    <source>
        <dbReference type="EMBL" id="KWA54159.1"/>
    </source>
</evidence>
<dbReference type="PROSITE" id="PS01124">
    <property type="entry name" value="HTH_ARAC_FAMILY_2"/>
    <property type="match status" value="1"/>
</dbReference>
<keyword evidence="2" id="KW-0238">DNA-binding</keyword>
<dbReference type="RefSeq" id="WP_060148663.1">
    <property type="nucleotide sequence ID" value="NZ_LPFV01000009.1"/>
</dbReference>
<dbReference type="STRING" id="1503054.WT74_30225"/>
<accession>A0A108H4B0</accession>
<name>A0A108H4B0_9BURK</name>
<dbReference type="Pfam" id="PF12833">
    <property type="entry name" value="HTH_18"/>
    <property type="match status" value="1"/>
</dbReference>
<dbReference type="AlphaFoldDB" id="A0A108H4B0"/>
<comment type="caution">
    <text evidence="5">The sequence shown here is derived from an EMBL/GenBank/DDBJ whole genome shotgun (WGS) entry which is preliminary data.</text>
</comment>
<sequence>MFVHHQSFDDADQHANALRGWEQRYDQIGSGAYRSVVKQVALDGVQLFQEAANVRVHQRGHLPPGQTVFGIPLTGAGAFAFGGARIEHGAIVMTRGGTPFELHCPGDMSLICVVVDAELALHISDAASVKLDDRLFRHGVVGMPNAACVRAGLQIATLLERVLASPAAFDAPHTQQALRGEVGDVLAELLAYRVPAPANRLTHACRADIVRRVHDYVIDHPEEPVDIQRLCAQLRVSRRTMQNSFQSIVQTGPLSYMRSLRLAQVRRLLLDRRQADLPISDAAAQWGFIHLGHFANAYKAQFGELPSATARRAAHHAKTR</sequence>
<dbReference type="Gene3D" id="1.10.10.60">
    <property type="entry name" value="Homeodomain-like"/>
    <property type="match status" value="1"/>
</dbReference>
<dbReference type="InterPro" id="IPR018062">
    <property type="entry name" value="HTH_AraC-typ_CS"/>
</dbReference>
<reference evidence="5 7" key="1">
    <citation type="submission" date="2015-11" db="EMBL/GenBank/DDBJ databases">
        <title>Expanding the genomic diversity of Burkholderia species for the development of highly accurate diagnostics.</title>
        <authorList>
            <person name="Sahl J."/>
            <person name="Keim P."/>
            <person name="Wagner D."/>
        </authorList>
    </citation>
    <scope>NUCLEOTIDE SEQUENCE [LARGE SCALE GENOMIC DNA]</scope>
    <source>
        <strain evidence="5 7">MSMB1960WGS</strain>
    </source>
</reference>
<feature type="domain" description="HTH araC/xylS-type" evidence="4">
    <location>
        <begin position="211"/>
        <end position="312"/>
    </location>
</feature>
<evidence type="ECO:0000313" key="6">
    <source>
        <dbReference type="EMBL" id="RQY90011.1"/>
    </source>
</evidence>
<keyword evidence="8" id="KW-1185">Reference proteome</keyword>
<evidence type="ECO:0000256" key="1">
    <source>
        <dbReference type="ARBA" id="ARBA00023015"/>
    </source>
</evidence>
<dbReference type="PANTHER" id="PTHR46796">
    <property type="entry name" value="HTH-TYPE TRANSCRIPTIONAL ACTIVATOR RHAS-RELATED"/>
    <property type="match status" value="1"/>
</dbReference>
<dbReference type="GO" id="GO:0003700">
    <property type="term" value="F:DNA-binding transcription factor activity"/>
    <property type="evidence" value="ECO:0007669"/>
    <property type="project" value="InterPro"/>
</dbReference>
<dbReference type="SMART" id="SM00342">
    <property type="entry name" value="HTH_ARAC"/>
    <property type="match status" value="1"/>
</dbReference>
<organism evidence="5">
    <name type="scientific">Burkholderia stagnalis</name>
    <dbReference type="NCBI Taxonomy" id="1503054"/>
    <lineage>
        <taxon>Bacteria</taxon>
        <taxon>Pseudomonadati</taxon>
        <taxon>Pseudomonadota</taxon>
        <taxon>Betaproteobacteria</taxon>
        <taxon>Burkholderiales</taxon>
        <taxon>Burkholderiaceae</taxon>
        <taxon>Burkholderia</taxon>
        <taxon>Burkholderia cepacia complex</taxon>
    </lineage>
</organism>
<dbReference type="InterPro" id="IPR018060">
    <property type="entry name" value="HTH_AraC"/>
</dbReference>
<gene>
    <name evidence="6" type="ORF">DF017_19585</name>
    <name evidence="5" type="ORF">WT44_29385</name>
</gene>
<dbReference type="EMBL" id="LPHB01000079">
    <property type="protein sequence ID" value="KWA54159.1"/>
    <property type="molecule type" value="Genomic_DNA"/>
</dbReference>
<keyword evidence="1" id="KW-0805">Transcription regulation</keyword>